<proteinExistence type="predicted"/>
<dbReference type="InterPro" id="IPR050246">
    <property type="entry name" value="Class_II_FBP_aldolase"/>
</dbReference>
<dbReference type="PANTHER" id="PTHR30304">
    <property type="entry name" value="D-TAGATOSE-1,6-BISPHOSPHATE ALDOLASE"/>
    <property type="match status" value="1"/>
</dbReference>
<keyword evidence="3" id="KW-0862">Zinc</keyword>
<organism evidence="4 5">
    <name type="scientific">Mycolicibacterium vanbaalenii</name>
    <name type="common">Mycobacterium vanbaalenii</name>
    <dbReference type="NCBI Taxonomy" id="110539"/>
    <lineage>
        <taxon>Bacteria</taxon>
        <taxon>Bacillati</taxon>
        <taxon>Actinomycetota</taxon>
        <taxon>Actinomycetes</taxon>
        <taxon>Mycobacteriales</taxon>
        <taxon>Mycobacteriaceae</taxon>
        <taxon>Mycolicibacterium</taxon>
    </lineage>
</organism>
<dbReference type="OrthoDB" id="9803995at2"/>
<dbReference type="InterPro" id="IPR000771">
    <property type="entry name" value="FBA_II"/>
</dbReference>
<dbReference type="GO" id="GO:0009025">
    <property type="term" value="F:tagatose-bisphosphate aldolase activity"/>
    <property type="evidence" value="ECO:0007669"/>
    <property type="project" value="UniProtKB-EC"/>
</dbReference>
<feature type="binding site" evidence="3">
    <location>
        <position position="134"/>
    </location>
    <ligand>
        <name>Zn(2+)</name>
        <dbReference type="ChEBI" id="CHEBI:29105"/>
        <label>2</label>
    </ligand>
</feature>
<dbReference type="Proteomes" id="UP000430146">
    <property type="component" value="Unassembled WGS sequence"/>
</dbReference>
<feature type="binding site" evidence="3">
    <location>
        <position position="179"/>
    </location>
    <ligand>
        <name>Zn(2+)</name>
        <dbReference type="ChEBI" id="CHEBI:29105"/>
        <label>1</label>
        <note>catalytic</note>
    </ligand>
</feature>
<name>A0A5S9P9W1_MYCVN</name>
<keyword evidence="3" id="KW-0479">Metal-binding</keyword>
<feature type="binding site" evidence="2">
    <location>
        <begin position="229"/>
        <end position="232"/>
    </location>
    <ligand>
        <name>dihydroxyacetone phosphate</name>
        <dbReference type="ChEBI" id="CHEBI:57642"/>
    </ligand>
</feature>
<dbReference type="AlphaFoldDB" id="A0A5S9P9W1"/>
<evidence type="ECO:0000313" key="5">
    <source>
        <dbReference type="Proteomes" id="UP000430146"/>
    </source>
</evidence>
<dbReference type="RefSeq" id="WP_159229569.1">
    <property type="nucleotide sequence ID" value="NZ_CACSIP010000007.1"/>
</dbReference>
<dbReference type="Gene3D" id="3.20.20.70">
    <property type="entry name" value="Aldolase class I"/>
    <property type="match status" value="1"/>
</dbReference>
<feature type="active site" description="Proton donor" evidence="1">
    <location>
        <position position="82"/>
    </location>
</feature>
<gene>
    <name evidence="4" type="primary">gatY</name>
    <name evidence="4" type="ORF">AELLOGFF_03254</name>
</gene>
<dbReference type="InterPro" id="IPR013785">
    <property type="entry name" value="Aldolase_TIM"/>
</dbReference>
<keyword evidence="5" id="KW-1185">Reference proteome</keyword>
<dbReference type="SUPFAM" id="SSF51569">
    <property type="entry name" value="Aldolase"/>
    <property type="match status" value="1"/>
</dbReference>
<evidence type="ECO:0000256" key="1">
    <source>
        <dbReference type="PIRSR" id="PIRSR001359-1"/>
    </source>
</evidence>
<dbReference type="PIRSF" id="PIRSF001359">
    <property type="entry name" value="F_bP_aldolase_II"/>
    <property type="match status" value="1"/>
</dbReference>
<reference evidence="4 5" key="1">
    <citation type="submission" date="2019-11" db="EMBL/GenBank/DDBJ databases">
        <authorList>
            <person name="Holert J."/>
        </authorList>
    </citation>
    <scope>NUCLEOTIDE SEQUENCE [LARGE SCALE GENOMIC DNA]</scope>
    <source>
        <strain evidence="4">BC8_1</strain>
    </source>
</reference>
<feature type="binding site" evidence="3">
    <location>
        <position position="207"/>
    </location>
    <ligand>
        <name>Zn(2+)</name>
        <dbReference type="ChEBI" id="CHEBI:29105"/>
        <label>1</label>
        <note>catalytic</note>
    </ligand>
</feature>
<sequence length="285" mass="30584">MANNVFNSIVGTALADGYGVLGLNVFDELTLRTAVEAAESQGASLIVQTSVKTVKAIGAKRLSDQFKLATSLSLTPVALHLDHCPDRAVISECIREGWDSVLFDASSLPLHIATAQTKEVVEEAHAQGVNVEGEIEGIQGVEDGIGSDDVPLLYPIETVIDFIETTRIDCFAPAIGNAHGLYKQVPQLDVQRVRDIVAATNIPMALHGGSGLSSEQFSELIAAGCAKVNISTALKKTYIEGFRSYLTEHTSASEPLTVIEHVRQNVRRIVVDYIHEFGSSKVIST</sequence>
<feature type="binding site" evidence="3">
    <location>
        <position position="104"/>
    </location>
    <ligand>
        <name>Zn(2+)</name>
        <dbReference type="ChEBI" id="CHEBI:29105"/>
        <label>2</label>
    </ligand>
</feature>
<dbReference type="Pfam" id="PF01116">
    <property type="entry name" value="F_bP_aldolase"/>
    <property type="match status" value="1"/>
</dbReference>
<dbReference type="GO" id="GO:0005975">
    <property type="term" value="P:carbohydrate metabolic process"/>
    <property type="evidence" value="ECO:0007669"/>
    <property type="project" value="InterPro"/>
</dbReference>
<dbReference type="GO" id="GO:0008270">
    <property type="term" value="F:zinc ion binding"/>
    <property type="evidence" value="ECO:0007669"/>
    <property type="project" value="InterPro"/>
</dbReference>
<evidence type="ECO:0000256" key="2">
    <source>
        <dbReference type="PIRSR" id="PIRSR001359-2"/>
    </source>
</evidence>
<evidence type="ECO:0000256" key="3">
    <source>
        <dbReference type="PIRSR" id="PIRSR001359-3"/>
    </source>
</evidence>
<dbReference type="EC" id="4.1.2.40" evidence="4"/>
<dbReference type="EMBL" id="CACSIP010000007">
    <property type="protein sequence ID" value="CAA0100143.1"/>
    <property type="molecule type" value="Genomic_DNA"/>
</dbReference>
<keyword evidence="4" id="KW-0456">Lyase</keyword>
<feature type="binding site" evidence="2">
    <location>
        <begin position="208"/>
        <end position="210"/>
    </location>
    <ligand>
        <name>dihydroxyacetone phosphate</name>
        <dbReference type="ChEBI" id="CHEBI:57642"/>
    </ligand>
</feature>
<accession>A0A5S9P9W1</accession>
<dbReference type="PANTHER" id="PTHR30304:SF0">
    <property type="entry name" value="D-TAGATOSE-1,6-BISPHOSPHATE ALDOLASE SUBUNIT GATY-RELATED"/>
    <property type="match status" value="1"/>
</dbReference>
<evidence type="ECO:0000313" key="4">
    <source>
        <dbReference type="EMBL" id="CAA0100143.1"/>
    </source>
</evidence>
<comment type="cofactor">
    <cofactor evidence="3">
        <name>Zn(2+)</name>
        <dbReference type="ChEBI" id="CHEBI:29105"/>
    </cofactor>
    <text evidence="3">Binds 2 Zn(2+) ions per subunit. One is catalytic and the other provides a structural contribution.</text>
</comment>
<feature type="binding site" evidence="2">
    <location>
        <position position="180"/>
    </location>
    <ligand>
        <name>dihydroxyacetone phosphate</name>
        <dbReference type="ChEBI" id="CHEBI:57642"/>
    </ligand>
</feature>
<feature type="binding site" evidence="3">
    <location>
        <position position="83"/>
    </location>
    <ligand>
        <name>Zn(2+)</name>
        <dbReference type="ChEBI" id="CHEBI:29105"/>
        <label>1</label>
        <note>catalytic</note>
    </ligand>
</feature>
<protein>
    <submittedName>
        <fullName evidence="4">D-tagatose-1,6-bisphosphate aldolase subunit GatY</fullName>
        <ecNumber evidence="4">4.1.2.40</ecNumber>
    </submittedName>
</protein>